<sequence length="194" mass="22307">MSIADTVRHLKRDHERTIVNIQLNVPLAGTSTSRNKPHYPEHISNPMIREGFKRKIKERKGEGSCECRQITKAAAKIALEVGKEMNRGDAQEKRGKSRGTEKTTKMDRKNRTLPKVKVSRKDSCEVSGSKRKRINEDDCLKAKPPTKKRKVSTEQIVKLNEDSDMLDDIRAVFTMKISLLKMRTQYDQKTPFKK</sequence>
<keyword evidence="2" id="KW-1185">Reference proteome</keyword>
<comment type="caution">
    <text evidence="1">The sequence shown here is derived from an EMBL/GenBank/DDBJ whole genome shotgun (WGS) entry which is preliminary data.</text>
</comment>
<dbReference type="EMBL" id="CM056741">
    <property type="protein sequence ID" value="KAJ8686043.1"/>
    <property type="molecule type" value="Genomic_DNA"/>
</dbReference>
<protein>
    <submittedName>
        <fullName evidence="1">Uncharacterized protein</fullName>
    </submittedName>
</protein>
<proteinExistence type="predicted"/>
<dbReference type="Proteomes" id="UP001239111">
    <property type="component" value="Chromosome 1"/>
</dbReference>
<organism evidence="1 2">
    <name type="scientific">Eretmocerus hayati</name>
    <dbReference type="NCBI Taxonomy" id="131215"/>
    <lineage>
        <taxon>Eukaryota</taxon>
        <taxon>Metazoa</taxon>
        <taxon>Ecdysozoa</taxon>
        <taxon>Arthropoda</taxon>
        <taxon>Hexapoda</taxon>
        <taxon>Insecta</taxon>
        <taxon>Pterygota</taxon>
        <taxon>Neoptera</taxon>
        <taxon>Endopterygota</taxon>
        <taxon>Hymenoptera</taxon>
        <taxon>Apocrita</taxon>
        <taxon>Proctotrupomorpha</taxon>
        <taxon>Chalcidoidea</taxon>
        <taxon>Aphelinidae</taxon>
        <taxon>Aphelininae</taxon>
        <taxon>Eretmocerus</taxon>
    </lineage>
</organism>
<accession>A0ACC2PSF8</accession>
<reference evidence="1" key="1">
    <citation type="submission" date="2023-04" db="EMBL/GenBank/DDBJ databases">
        <title>A chromosome-level genome assembly of the parasitoid wasp Eretmocerus hayati.</title>
        <authorList>
            <person name="Zhong Y."/>
            <person name="Liu S."/>
            <person name="Liu Y."/>
        </authorList>
    </citation>
    <scope>NUCLEOTIDE SEQUENCE</scope>
    <source>
        <strain evidence="1">ZJU_SS_LIU_2023</strain>
    </source>
</reference>
<evidence type="ECO:0000313" key="2">
    <source>
        <dbReference type="Proteomes" id="UP001239111"/>
    </source>
</evidence>
<evidence type="ECO:0000313" key="1">
    <source>
        <dbReference type="EMBL" id="KAJ8686043.1"/>
    </source>
</evidence>
<name>A0ACC2PSF8_9HYME</name>
<gene>
    <name evidence="1" type="ORF">QAD02_021836</name>
</gene>